<sequence>MPFSRSAAPRQHSPVIPLRLPTTPLHSLYTNYCLHFIPTLPHQHHARRISTRFLFPSSFMSLAVPLPFPPPPCPSPPLLVLSFNSSISLITLIILPSSFLEPELHLGSIS</sequence>
<dbReference type="EMBL" id="VSRR010004198">
    <property type="protein sequence ID" value="MPC38878.1"/>
    <property type="molecule type" value="Genomic_DNA"/>
</dbReference>
<organism evidence="1 2">
    <name type="scientific">Portunus trituberculatus</name>
    <name type="common">Swimming crab</name>
    <name type="synonym">Neptunus trituberculatus</name>
    <dbReference type="NCBI Taxonomy" id="210409"/>
    <lineage>
        <taxon>Eukaryota</taxon>
        <taxon>Metazoa</taxon>
        <taxon>Ecdysozoa</taxon>
        <taxon>Arthropoda</taxon>
        <taxon>Crustacea</taxon>
        <taxon>Multicrustacea</taxon>
        <taxon>Malacostraca</taxon>
        <taxon>Eumalacostraca</taxon>
        <taxon>Eucarida</taxon>
        <taxon>Decapoda</taxon>
        <taxon>Pleocyemata</taxon>
        <taxon>Brachyura</taxon>
        <taxon>Eubrachyura</taxon>
        <taxon>Portunoidea</taxon>
        <taxon>Portunidae</taxon>
        <taxon>Portuninae</taxon>
        <taxon>Portunus</taxon>
    </lineage>
</organism>
<reference evidence="1 2" key="1">
    <citation type="submission" date="2019-05" db="EMBL/GenBank/DDBJ databases">
        <title>Another draft genome of Portunus trituberculatus and its Hox gene families provides insights of decapod evolution.</title>
        <authorList>
            <person name="Jeong J.-H."/>
            <person name="Song I."/>
            <person name="Kim S."/>
            <person name="Choi T."/>
            <person name="Kim D."/>
            <person name="Ryu S."/>
            <person name="Kim W."/>
        </authorList>
    </citation>
    <scope>NUCLEOTIDE SEQUENCE [LARGE SCALE GENOMIC DNA]</scope>
    <source>
        <tissue evidence="1">Muscle</tissue>
    </source>
</reference>
<proteinExistence type="predicted"/>
<evidence type="ECO:0000313" key="1">
    <source>
        <dbReference type="EMBL" id="MPC38878.1"/>
    </source>
</evidence>
<dbReference type="AlphaFoldDB" id="A0A5B7F0T8"/>
<dbReference type="Proteomes" id="UP000324222">
    <property type="component" value="Unassembled WGS sequence"/>
</dbReference>
<protein>
    <submittedName>
        <fullName evidence="1">Uncharacterized protein</fullName>
    </submittedName>
</protein>
<comment type="caution">
    <text evidence="1">The sequence shown here is derived from an EMBL/GenBank/DDBJ whole genome shotgun (WGS) entry which is preliminary data.</text>
</comment>
<evidence type="ECO:0000313" key="2">
    <source>
        <dbReference type="Proteomes" id="UP000324222"/>
    </source>
</evidence>
<gene>
    <name evidence="1" type="ORF">E2C01_032394</name>
</gene>
<name>A0A5B7F0T8_PORTR</name>
<keyword evidence="2" id="KW-1185">Reference proteome</keyword>
<accession>A0A5B7F0T8</accession>